<feature type="compositionally biased region" description="Low complexity" evidence="1">
    <location>
        <begin position="162"/>
        <end position="184"/>
    </location>
</feature>
<dbReference type="STRING" id="927083.DB32_005495"/>
<keyword evidence="3" id="KW-1185">Reference proteome</keyword>
<evidence type="ECO:0000313" key="3">
    <source>
        <dbReference type="Proteomes" id="UP000034883"/>
    </source>
</evidence>
<dbReference type="OrthoDB" id="5381599at2"/>
<feature type="region of interest" description="Disordered" evidence="1">
    <location>
        <begin position="136"/>
        <end position="209"/>
    </location>
</feature>
<dbReference type="KEGG" id="samy:DB32_005495"/>
<dbReference type="EMBL" id="CP011125">
    <property type="protein sequence ID" value="AKF08346.1"/>
    <property type="molecule type" value="Genomic_DNA"/>
</dbReference>
<sequence length="236" mass="25347">MPSPLLGYNNNVRHRGKIFHIQTEDSGVTHAHIFTHLFADGGRIIATKKTTYAQYLGTERFPGIVKKLMQAQHKAMFIALRDGLFDEDEVAGARAFAERPIVLEEDATQPTSVVAPTASRPEVDVDALERAAAQLSGGYTPPSAPAKPAPAAKSPPIPPAPSRAAQPVAAAARPVTPAAAVKPPSNRPRYQATQPASVRPRAPKQNESLFGADILSEKSLDEVIMSYLAEDLDEKE</sequence>
<name>A0A0F6W687_9BACT</name>
<proteinExistence type="predicted"/>
<organism evidence="2 3">
    <name type="scientific">Sandaracinus amylolyticus</name>
    <dbReference type="NCBI Taxonomy" id="927083"/>
    <lineage>
        <taxon>Bacteria</taxon>
        <taxon>Pseudomonadati</taxon>
        <taxon>Myxococcota</taxon>
        <taxon>Polyangia</taxon>
        <taxon>Polyangiales</taxon>
        <taxon>Sandaracinaceae</taxon>
        <taxon>Sandaracinus</taxon>
    </lineage>
</organism>
<feature type="compositionally biased region" description="Pro residues" evidence="1">
    <location>
        <begin position="142"/>
        <end position="161"/>
    </location>
</feature>
<dbReference type="RefSeq" id="WP_053235503.1">
    <property type="nucleotide sequence ID" value="NZ_CP011125.1"/>
</dbReference>
<reference evidence="2 3" key="1">
    <citation type="submission" date="2015-03" db="EMBL/GenBank/DDBJ databases">
        <title>Genome assembly of Sandaracinus amylolyticus DSM 53668.</title>
        <authorList>
            <person name="Sharma G."/>
            <person name="Subramanian S."/>
        </authorList>
    </citation>
    <scope>NUCLEOTIDE SEQUENCE [LARGE SCALE GENOMIC DNA]</scope>
    <source>
        <strain evidence="2 3">DSM 53668</strain>
    </source>
</reference>
<evidence type="ECO:0000313" key="2">
    <source>
        <dbReference type="EMBL" id="AKF08346.1"/>
    </source>
</evidence>
<gene>
    <name evidence="2" type="ORF">DB32_005495</name>
</gene>
<dbReference type="AlphaFoldDB" id="A0A0F6W687"/>
<accession>A0A0F6W687</accession>
<dbReference type="Proteomes" id="UP000034883">
    <property type="component" value="Chromosome"/>
</dbReference>
<evidence type="ECO:0000256" key="1">
    <source>
        <dbReference type="SAM" id="MobiDB-lite"/>
    </source>
</evidence>
<protein>
    <submittedName>
        <fullName evidence="2">Uncharacterized protein</fullName>
    </submittedName>
</protein>